<accession>A0A927MIQ3</accession>
<feature type="transmembrane region" description="Helical" evidence="1">
    <location>
        <begin position="12"/>
        <end position="35"/>
    </location>
</feature>
<evidence type="ECO:0000313" key="3">
    <source>
        <dbReference type="Proteomes" id="UP000658225"/>
    </source>
</evidence>
<dbReference type="AlphaFoldDB" id="A0A927MIQ3"/>
<gene>
    <name evidence="2" type="ORF">H4683_001648</name>
</gene>
<evidence type="ECO:0000256" key="1">
    <source>
        <dbReference type="SAM" id="Phobius"/>
    </source>
</evidence>
<keyword evidence="3" id="KW-1185">Reference proteome</keyword>
<evidence type="ECO:0000313" key="2">
    <source>
        <dbReference type="EMBL" id="MBE1554571.1"/>
    </source>
</evidence>
<keyword evidence="1" id="KW-1133">Transmembrane helix</keyword>
<keyword evidence="1" id="KW-0812">Transmembrane</keyword>
<dbReference type="RefSeq" id="WP_192598354.1">
    <property type="nucleotide sequence ID" value="NZ_JADBEL010000007.1"/>
</dbReference>
<protein>
    <submittedName>
        <fullName evidence="2">Uncharacterized protein</fullName>
    </submittedName>
</protein>
<keyword evidence="1" id="KW-0472">Membrane</keyword>
<dbReference type="Proteomes" id="UP000658225">
    <property type="component" value="Unassembled WGS sequence"/>
</dbReference>
<name>A0A927MIQ3_9BACL</name>
<organism evidence="2 3">
    <name type="scientific">Sporosarcina limicola</name>
    <dbReference type="NCBI Taxonomy" id="34101"/>
    <lineage>
        <taxon>Bacteria</taxon>
        <taxon>Bacillati</taxon>
        <taxon>Bacillota</taxon>
        <taxon>Bacilli</taxon>
        <taxon>Bacillales</taxon>
        <taxon>Caryophanaceae</taxon>
        <taxon>Sporosarcina</taxon>
    </lineage>
</organism>
<dbReference type="EMBL" id="JADBEL010000007">
    <property type="protein sequence ID" value="MBE1554571.1"/>
    <property type="molecule type" value="Genomic_DNA"/>
</dbReference>
<reference evidence="2" key="1">
    <citation type="submission" date="2020-10" db="EMBL/GenBank/DDBJ databases">
        <title>Genomic Encyclopedia of Type Strains, Phase IV (KMG-IV): sequencing the most valuable type-strain genomes for metagenomic binning, comparative biology and taxonomic classification.</title>
        <authorList>
            <person name="Goeker M."/>
        </authorList>
    </citation>
    <scope>NUCLEOTIDE SEQUENCE</scope>
    <source>
        <strain evidence="2">DSM 13886</strain>
    </source>
</reference>
<proteinExistence type="predicted"/>
<comment type="caution">
    <text evidence="2">The sequence shown here is derived from an EMBL/GenBank/DDBJ whole genome shotgun (WGS) entry which is preliminary data.</text>
</comment>
<sequence length="215" mass="23276">MKFGKRYSKVTVVMAMLHGVLIGVSAVAIIGLLLVGMKGKGDVGTAEEELAISGPAPIKSPAPATEKPLQLFAKQHGVFSTQESAALFIAENPSLSKAAVVQANAHYFVWSAIGLTEDEIEVSKYEGTYRKAFTVDMTSCGAIGAGKLRDIMTETEVSKIKLLVSPKKKGEEEGDLKEFKKNIATITAFTEDLQIIRLHLLSHYSRSDKCVKITF</sequence>